<dbReference type="Gene3D" id="3.40.720.10">
    <property type="entry name" value="Alkaline Phosphatase, subunit A"/>
    <property type="match status" value="1"/>
</dbReference>
<evidence type="ECO:0000259" key="3">
    <source>
        <dbReference type="Pfam" id="PF00884"/>
    </source>
</evidence>
<evidence type="ECO:0000313" key="5">
    <source>
        <dbReference type="Proteomes" id="UP000346198"/>
    </source>
</evidence>
<dbReference type="InterPro" id="IPR017850">
    <property type="entry name" value="Alkaline_phosphatase_core_sf"/>
</dbReference>
<dbReference type="Pfam" id="PF00884">
    <property type="entry name" value="Sulfatase"/>
    <property type="match status" value="1"/>
</dbReference>
<dbReference type="EMBL" id="CAAHFH010000003">
    <property type="protein sequence ID" value="VGO23239.1"/>
    <property type="molecule type" value="Genomic_DNA"/>
</dbReference>
<proteinExistence type="predicted"/>
<organism evidence="4 5">
    <name type="scientific">Pontiella sulfatireligans</name>
    <dbReference type="NCBI Taxonomy" id="2750658"/>
    <lineage>
        <taxon>Bacteria</taxon>
        <taxon>Pseudomonadati</taxon>
        <taxon>Kiritimatiellota</taxon>
        <taxon>Kiritimatiellia</taxon>
        <taxon>Kiritimatiellales</taxon>
        <taxon>Pontiellaceae</taxon>
        <taxon>Pontiella</taxon>
    </lineage>
</organism>
<feature type="domain" description="Sulfatase N-terminal" evidence="3">
    <location>
        <begin position="23"/>
        <end position="289"/>
    </location>
</feature>
<accession>A0A6C2USX0</accession>
<feature type="region of interest" description="Disordered" evidence="1">
    <location>
        <begin position="430"/>
        <end position="461"/>
    </location>
</feature>
<keyword evidence="2" id="KW-0732">Signal</keyword>
<reference evidence="4 5" key="1">
    <citation type="submission" date="2019-04" db="EMBL/GenBank/DDBJ databases">
        <authorList>
            <person name="Van Vliet M D."/>
        </authorList>
    </citation>
    <scope>NUCLEOTIDE SEQUENCE [LARGE SCALE GENOMIC DNA]</scope>
    <source>
        <strain evidence="4 5">F21</strain>
    </source>
</reference>
<evidence type="ECO:0000256" key="2">
    <source>
        <dbReference type="SAM" id="SignalP"/>
    </source>
</evidence>
<dbReference type="Proteomes" id="UP000346198">
    <property type="component" value="Unassembled WGS sequence"/>
</dbReference>
<evidence type="ECO:0000313" key="4">
    <source>
        <dbReference type="EMBL" id="VGO23239.1"/>
    </source>
</evidence>
<keyword evidence="5" id="KW-1185">Reference proteome</keyword>
<gene>
    <name evidence="4" type="ORF">SCARR_05346</name>
</gene>
<evidence type="ECO:0000256" key="1">
    <source>
        <dbReference type="SAM" id="MobiDB-lite"/>
    </source>
</evidence>
<feature type="signal peptide" evidence="2">
    <location>
        <begin position="1"/>
        <end position="19"/>
    </location>
</feature>
<dbReference type="PANTHER" id="PTHR43751">
    <property type="entry name" value="SULFATASE"/>
    <property type="match status" value="1"/>
</dbReference>
<sequence>MRMYTKILFALVYVSSVFGADKPNIVIYLADDHGRAESSVYGNSEVRTSMMASLAKDGLVFENAFVASPACGPSRSALLSGLMPARNGAEENHQHPRPETQIMVKQLQAVGYEVAAFGKVAHGKFGTVCGFDHMEDAKREKIAEKVKKYLDHRTSKKPLCLMVGDHRPHVPWTKQMDYDPAKLTLPPWFVDTPETREHWGRYLTEIAGMDAEMAKIDALARNYFGNDDYLFMYTADHGGQWPFGKWNLYDSGINVPMIVRWPGHVSAGARTEAMISWIDIFPTLFDLVGGTVPAGIDGKSFADVLLGKSDHHRDLIYTTTTADGVMNIYPIRSVRTERFKYIRNINADCYHSNHSDILRKDGAGGYWDSWDAAAKKDPKAKAIIAKYYQRPAIEFFDLEKDPNEQVNLAGNPEYKKQIEKMAGMVDEWMKKQGDTVQMQRDPYPLSGPTPHEVQQKTQKRK</sequence>
<protein>
    <submittedName>
        <fullName evidence="4">Arylsulfatase</fullName>
    </submittedName>
</protein>
<dbReference type="InterPro" id="IPR052701">
    <property type="entry name" value="GAG_Ulvan_Degrading_Sulfatases"/>
</dbReference>
<dbReference type="PANTHER" id="PTHR43751:SF1">
    <property type="entry name" value="SULFATASE ATSG-RELATED"/>
    <property type="match status" value="1"/>
</dbReference>
<feature type="chain" id="PRO_5028820374" evidence="2">
    <location>
        <begin position="20"/>
        <end position="461"/>
    </location>
</feature>
<dbReference type="AlphaFoldDB" id="A0A6C2USX0"/>
<dbReference type="CDD" id="cd16027">
    <property type="entry name" value="SGSH"/>
    <property type="match status" value="1"/>
</dbReference>
<dbReference type="InterPro" id="IPR000917">
    <property type="entry name" value="Sulfatase_N"/>
</dbReference>
<dbReference type="SUPFAM" id="SSF53649">
    <property type="entry name" value="Alkaline phosphatase-like"/>
    <property type="match status" value="1"/>
</dbReference>
<name>A0A6C2USX0_9BACT</name>